<dbReference type="RefSeq" id="XP_062780655.1">
    <property type="nucleotide sequence ID" value="XM_062924604.1"/>
</dbReference>
<name>A0AAX4IJW8_9PEZI</name>
<proteinExistence type="predicted"/>
<sequence>MVERYPDNLSSPDTVQLVMPVCEAPEVRPKLEECASQAPELDEPPVGNQWVRAGFCPGSLAAPDQNVGTDSQVRYP</sequence>
<gene>
    <name evidence="1" type="ORF">CDEST_08445</name>
</gene>
<organism evidence="1 2">
    <name type="scientific">Colletotrichum destructivum</name>
    <dbReference type="NCBI Taxonomy" id="34406"/>
    <lineage>
        <taxon>Eukaryota</taxon>
        <taxon>Fungi</taxon>
        <taxon>Dikarya</taxon>
        <taxon>Ascomycota</taxon>
        <taxon>Pezizomycotina</taxon>
        <taxon>Sordariomycetes</taxon>
        <taxon>Hypocreomycetidae</taxon>
        <taxon>Glomerellales</taxon>
        <taxon>Glomerellaceae</taxon>
        <taxon>Colletotrichum</taxon>
        <taxon>Colletotrichum destructivum species complex</taxon>
    </lineage>
</organism>
<evidence type="ECO:0000313" key="2">
    <source>
        <dbReference type="Proteomes" id="UP001322277"/>
    </source>
</evidence>
<dbReference type="GeneID" id="87944948"/>
<dbReference type="Proteomes" id="UP001322277">
    <property type="component" value="Chromosome 5"/>
</dbReference>
<keyword evidence="2" id="KW-1185">Reference proteome</keyword>
<protein>
    <submittedName>
        <fullName evidence="1">Uncharacterized protein</fullName>
    </submittedName>
</protein>
<evidence type="ECO:0000313" key="1">
    <source>
        <dbReference type="EMBL" id="WQF83431.1"/>
    </source>
</evidence>
<dbReference type="EMBL" id="CP137309">
    <property type="protein sequence ID" value="WQF83431.1"/>
    <property type="molecule type" value="Genomic_DNA"/>
</dbReference>
<reference evidence="2" key="1">
    <citation type="journal article" date="2023" name="bioRxiv">
        <title>Complete genome of the Medicago anthracnose fungus, Colletotrichum destructivum, reveals a mini-chromosome-like region within a core chromosome.</title>
        <authorList>
            <person name="Lapalu N."/>
            <person name="Simon A."/>
            <person name="Lu A."/>
            <person name="Plaumann P.-L."/>
            <person name="Amselem J."/>
            <person name="Pigne S."/>
            <person name="Auger A."/>
            <person name="Koch C."/>
            <person name="Dallery J.-F."/>
            <person name="O'Connell R.J."/>
        </authorList>
    </citation>
    <scope>NUCLEOTIDE SEQUENCE [LARGE SCALE GENOMIC DNA]</scope>
    <source>
        <strain evidence="2">CBS 520.97</strain>
    </source>
</reference>
<dbReference type="AlphaFoldDB" id="A0AAX4IJW8"/>
<dbReference type="KEGG" id="cdet:87944948"/>
<accession>A0AAX4IJW8</accession>